<proteinExistence type="predicted"/>
<dbReference type="RefSeq" id="WP_200389397.1">
    <property type="nucleotide sequence ID" value="NZ_NRSD01000028.1"/>
</dbReference>
<name>A0A9X0WKR4_9GAMM</name>
<gene>
    <name evidence="2" type="ORF">CKO25_18370</name>
</gene>
<evidence type="ECO:0000313" key="2">
    <source>
        <dbReference type="EMBL" id="MBK1646572.1"/>
    </source>
</evidence>
<comment type="caution">
    <text evidence="2">The sequence shown here is derived from an EMBL/GenBank/DDBJ whole genome shotgun (WGS) entry which is preliminary data.</text>
</comment>
<dbReference type="Gene3D" id="3.40.50.1010">
    <property type="entry name" value="5'-nuclease"/>
    <property type="match status" value="1"/>
</dbReference>
<accession>A0A9X0WKR4</accession>
<dbReference type="CDD" id="cd09874">
    <property type="entry name" value="PIN_MT3492-like"/>
    <property type="match status" value="1"/>
</dbReference>
<dbReference type="InterPro" id="IPR029060">
    <property type="entry name" value="PIN-like_dom_sf"/>
</dbReference>
<dbReference type="Pfam" id="PF01850">
    <property type="entry name" value="PIN"/>
    <property type="match status" value="1"/>
</dbReference>
<dbReference type="Proteomes" id="UP001138802">
    <property type="component" value="Unassembled WGS sequence"/>
</dbReference>
<dbReference type="AlphaFoldDB" id="A0A9X0WKR4"/>
<organism evidence="2 3">
    <name type="scientific">Thiocapsa imhoffii</name>
    <dbReference type="NCBI Taxonomy" id="382777"/>
    <lineage>
        <taxon>Bacteria</taxon>
        <taxon>Pseudomonadati</taxon>
        <taxon>Pseudomonadota</taxon>
        <taxon>Gammaproteobacteria</taxon>
        <taxon>Chromatiales</taxon>
        <taxon>Chromatiaceae</taxon>
        <taxon>Thiocapsa</taxon>
    </lineage>
</organism>
<sequence>MHYVDTSVLIAYLVPEKYSDQADRSLRDPAHTPLALSAWTETELMSGLGIKCRTGQIEESDRRKTLEQYERLRDHFVHLEVLEDDYRNAARLLQNWRLGLRAGDALHLAVSHRHSCIILSLDERLVKAGQQVGIAAVCLRPDNPESPPY</sequence>
<evidence type="ECO:0000313" key="3">
    <source>
        <dbReference type="Proteomes" id="UP001138802"/>
    </source>
</evidence>
<dbReference type="SUPFAM" id="SSF88723">
    <property type="entry name" value="PIN domain-like"/>
    <property type="match status" value="1"/>
</dbReference>
<feature type="domain" description="PIN" evidence="1">
    <location>
        <begin position="3"/>
        <end position="128"/>
    </location>
</feature>
<keyword evidence="3" id="KW-1185">Reference proteome</keyword>
<evidence type="ECO:0000259" key="1">
    <source>
        <dbReference type="Pfam" id="PF01850"/>
    </source>
</evidence>
<protein>
    <recommendedName>
        <fullName evidence="1">PIN domain-containing protein</fullName>
    </recommendedName>
</protein>
<dbReference type="EMBL" id="NRSD01000028">
    <property type="protein sequence ID" value="MBK1646572.1"/>
    <property type="molecule type" value="Genomic_DNA"/>
</dbReference>
<reference evidence="2 3" key="1">
    <citation type="journal article" date="2020" name="Microorganisms">
        <title>Osmotic Adaptation and Compatible Solute Biosynthesis of Phototrophic Bacteria as Revealed from Genome Analyses.</title>
        <authorList>
            <person name="Imhoff J.F."/>
            <person name="Rahn T."/>
            <person name="Kunzel S."/>
            <person name="Keller A."/>
            <person name="Neulinger S.C."/>
        </authorList>
    </citation>
    <scope>NUCLEOTIDE SEQUENCE [LARGE SCALE GENOMIC DNA]</scope>
    <source>
        <strain evidence="2 3">DSM 21303</strain>
    </source>
</reference>
<dbReference type="InterPro" id="IPR002716">
    <property type="entry name" value="PIN_dom"/>
</dbReference>